<evidence type="ECO:0000313" key="2">
    <source>
        <dbReference type="EMBL" id="OEL28953.1"/>
    </source>
</evidence>
<dbReference type="Proteomes" id="UP000095767">
    <property type="component" value="Unassembled WGS sequence"/>
</dbReference>
<accession>A0A1E5VUZ4</accession>
<organism evidence="2 3">
    <name type="scientific">Dichanthelium oligosanthes</name>
    <dbReference type="NCBI Taxonomy" id="888268"/>
    <lineage>
        <taxon>Eukaryota</taxon>
        <taxon>Viridiplantae</taxon>
        <taxon>Streptophyta</taxon>
        <taxon>Embryophyta</taxon>
        <taxon>Tracheophyta</taxon>
        <taxon>Spermatophyta</taxon>
        <taxon>Magnoliopsida</taxon>
        <taxon>Liliopsida</taxon>
        <taxon>Poales</taxon>
        <taxon>Poaceae</taxon>
        <taxon>PACMAD clade</taxon>
        <taxon>Panicoideae</taxon>
        <taxon>Panicodae</taxon>
        <taxon>Paniceae</taxon>
        <taxon>Dichantheliinae</taxon>
        <taxon>Dichanthelium</taxon>
    </lineage>
</organism>
<evidence type="ECO:0000256" key="1">
    <source>
        <dbReference type="SAM" id="MobiDB-lite"/>
    </source>
</evidence>
<name>A0A1E5VUZ4_9POAL</name>
<proteinExistence type="predicted"/>
<dbReference type="AlphaFoldDB" id="A0A1E5VUZ4"/>
<comment type="caution">
    <text evidence="2">The sequence shown here is derived from an EMBL/GenBank/DDBJ whole genome shotgun (WGS) entry which is preliminary data.</text>
</comment>
<sequence>MVQGVGSCSSFQGLGVPRHGGRRTWPDFPLMGSPAWRRTVETSPGVCVNIICTGAFPAKRQGLLFVTLIQFSLSRRKDHVTVRQRDRSKIYSGPNHS</sequence>
<keyword evidence="3" id="KW-1185">Reference proteome</keyword>
<reference evidence="2 3" key="1">
    <citation type="submission" date="2016-09" db="EMBL/GenBank/DDBJ databases">
        <title>The draft genome of Dichanthelium oligosanthes: A C3 panicoid grass species.</title>
        <authorList>
            <person name="Studer A.J."/>
            <person name="Schnable J.C."/>
            <person name="Brutnell T.P."/>
        </authorList>
    </citation>
    <scope>NUCLEOTIDE SEQUENCE [LARGE SCALE GENOMIC DNA]</scope>
    <source>
        <strain evidence="3">cv. Kellogg 1175</strain>
        <tissue evidence="2">Leaf</tissue>
    </source>
</reference>
<feature type="compositionally biased region" description="Polar residues" evidence="1">
    <location>
        <begin position="1"/>
        <end position="12"/>
    </location>
</feature>
<evidence type="ECO:0000313" key="3">
    <source>
        <dbReference type="Proteomes" id="UP000095767"/>
    </source>
</evidence>
<protein>
    <submittedName>
        <fullName evidence="2">Uncharacterized protein</fullName>
    </submittedName>
</protein>
<dbReference type="EMBL" id="LWDX02028769">
    <property type="protein sequence ID" value="OEL28953.1"/>
    <property type="molecule type" value="Genomic_DNA"/>
</dbReference>
<gene>
    <name evidence="2" type="ORF">BAE44_0010026</name>
</gene>
<feature type="region of interest" description="Disordered" evidence="1">
    <location>
        <begin position="1"/>
        <end position="22"/>
    </location>
</feature>